<dbReference type="Proteomes" id="UP000800092">
    <property type="component" value="Unassembled WGS sequence"/>
</dbReference>
<dbReference type="SUPFAM" id="SSF47095">
    <property type="entry name" value="HMG-box"/>
    <property type="match status" value="1"/>
</dbReference>
<evidence type="ECO:0000256" key="3">
    <source>
        <dbReference type="ARBA" id="ARBA00023163"/>
    </source>
</evidence>
<keyword evidence="1" id="KW-0805">Transcription regulation</keyword>
<dbReference type="PROSITE" id="PS50118">
    <property type="entry name" value="HMG_BOX_2"/>
    <property type="match status" value="1"/>
</dbReference>
<dbReference type="GO" id="GO:0005634">
    <property type="term" value="C:nucleus"/>
    <property type="evidence" value="ECO:0007669"/>
    <property type="project" value="UniProtKB-UniRule"/>
</dbReference>
<name>A0A6A6GRX8_VIRVR</name>
<dbReference type="OrthoDB" id="6247875at2759"/>
<dbReference type="InterPro" id="IPR050140">
    <property type="entry name" value="SRY-related_HMG-box_TF-like"/>
</dbReference>
<feature type="region of interest" description="Disordered" evidence="5">
    <location>
        <begin position="179"/>
        <end position="204"/>
    </location>
</feature>
<keyword evidence="2 4" id="KW-0238">DNA-binding</keyword>
<dbReference type="GO" id="GO:0030154">
    <property type="term" value="P:cell differentiation"/>
    <property type="evidence" value="ECO:0007669"/>
    <property type="project" value="TreeGrafter"/>
</dbReference>
<dbReference type="AlphaFoldDB" id="A0A6A6GRX8"/>
<dbReference type="GO" id="GO:0001228">
    <property type="term" value="F:DNA-binding transcription activator activity, RNA polymerase II-specific"/>
    <property type="evidence" value="ECO:0007669"/>
    <property type="project" value="TreeGrafter"/>
</dbReference>
<gene>
    <name evidence="7" type="ORF">EV356DRAFT_581545</name>
</gene>
<keyword evidence="8" id="KW-1185">Reference proteome</keyword>
<keyword evidence="3" id="KW-0804">Transcription</keyword>
<dbReference type="Pfam" id="PF00505">
    <property type="entry name" value="HMG_box"/>
    <property type="match status" value="1"/>
</dbReference>
<dbReference type="Gene3D" id="1.10.30.10">
    <property type="entry name" value="High mobility group box domain"/>
    <property type="match status" value="1"/>
</dbReference>
<evidence type="ECO:0000256" key="1">
    <source>
        <dbReference type="ARBA" id="ARBA00023015"/>
    </source>
</evidence>
<evidence type="ECO:0000256" key="4">
    <source>
        <dbReference type="PROSITE-ProRule" id="PRU00267"/>
    </source>
</evidence>
<dbReference type="GO" id="GO:0000122">
    <property type="term" value="P:negative regulation of transcription by RNA polymerase II"/>
    <property type="evidence" value="ECO:0007669"/>
    <property type="project" value="TreeGrafter"/>
</dbReference>
<proteinExistence type="predicted"/>
<feature type="compositionally biased region" description="Basic and acidic residues" evidence="5">
    <location>
        <begin position="179"/>
        <end position="189"/>
    </location>
</feature>
<evidence type="ECO:0000259" key="6">
    <source>
        <dbReference type="PROSITE" id="PS50118"/>
    </source>
</evidence>
<dbReference type="PANTHER" id="PTHR10270:SF161">
    <property type="entry name" value="SEX-DETERMINING REGION Y PROTEIN"/>
    <property type="match status" value="1"/>
</dbReference>
<sequence length="427" mass="47984">MESTTVQANMRVQTQQLPLTQYDVERQNLIEKTWMECLRQISNGSPSVTISNEVFIRFGQDGLDAITSRYSAVIHAEVTASHSAPESRITLFASYLAALSNASQPTTSDNAQACRIVMRAKNKVARPPNAFILYRQHHHPKVKASVPEMHNNDISKLLGNQWKAETEATREEWRAKAEKAKAEHSKVHPDYQYQPRKPSEKKKRWTKTKAAALAKAQTEHESAGITECRYSPRNDPSTLAMEDFTTNGWATGAMPSFESFENDQNSLPTTIPHFAITENGEKITHEFLPGERNTFQQMIAKHNAPYLSANPGVAANEIPESNQLSITPAPSSNNVDAFGVDWDDLNNMLKEHEEMAKSHLSDKDMMSQQDQDLLRGFVTGQDYYLAEAERQAGLDEVSTDDLPSKMMSEEFTDWSISTLFPDFDLNA</sequence>
<reference evidence="7" key="1">
    <citation type="journal article" date="2020" name="Stud. Mycol.">
        <title>101 Dothideomycetes genomes: a test case for predicting lifestyles and emergence of pathogens.</title>
        <authorList>
            <person name="Haridas S."/>
            <person name="Albert R."/>
            <person name="Binder M."/>
            <person name="Bloem J."/>
            <person name="Labutti K."/>
            <person name="Salamov A."/>
            <person name="Andreopoulos B."/>
            <person name="Baker S."/>
            <person name="Barry K."/>
            <person name="Bills G."/>
            <person name="Bluhm B."/>
            <person name="Cannon C."/>
            <person name="Castanera R."/>
            <person name="Culley D."/>
            <person name="Daum C."/>
            <person name="Ezra D."/>
            <person name="Gonzalez J."/>
            <person name="Henrissat B."/>
            <person name="Kuo A."/>
            <person name="Liang C."/>
            <person name="Lipzen A."/>
            <person name="Lutzoni F."/>
            <person name="Magnuson J."/>
            <person name="Mondo S."/>
            <person name="Nolan M."/>
            <person name="Ohm R."/>
            <person name="Pangilinan J."/>
            <person name="Park H.-J."/>
            <person name="Ramirez L."/>
            <person name="Alfaro M."/>
            <person name="Sun H."/>
            <person name="Tritt A."/>
            <person name="Yoshinaga Y."/>
            <person name="Zwiers L.-H."/>
            <person name="Turgeon B."/>
            <person name="Goodwin S."/>
            <person name="Spatafora J."/>
            <person name="Crous P."/>
            <person name="Grigoriev I."/>
        </authorList>
    </citation>
    <scope>NUCLEOTIDE SEQUENCE</scope>
    <source>
        <strain evidence="7">Tuck. ex Michener</strain>
    </source>
</reference>
<evidence type="ECO:0000313" key="7">
    <source>
        <dbReference type="EMBL" id="KAF2228512.1"/>
    </source>
</evidence>
<dbReference type="FunFam" id="1.10.30.10:FF:000041">
    <property type="entry name" value="HMG box family protein"/>
    <property type="match status" value="1"/>
</dbReference>
<evidence type="ECO:0000313" key="8">
    <source>
        <dbReference type="Proteomes" id="UP000800092"/>
    </source>
</evidence>
<dbReference type="GO" id="GO:0000978">
    <property type="term" value="F:RNA polymerase II cis-regulatory region sequence-specific DNA binding"/>
    <property type="evidence" value="ECO:0007669"/>
    <property type="project" value="TreeGrafter"/>
</dbReference>
<accession>A0A6A6GRX8</accession>
<dbReference type="InterPro" id="IPR009071">
    <property type="entry name" value="HMG_box_dom"/>
</dbReference>
<dbReference type="InterPro" id="IPR036910">
    <property type="entry name" value="HMG_box_dom_sf"/>
</dbReference>
<feature type="DNA-binding region" description="HMG box" evidence="4">
    <location>
        <begin position="124"/>
        <end position="192"/>
    </location>
</feature>
<evidence type="ECO:0000256" key="5">
    <source>
        <dbReference type="SAM" id="MobiDB-lite"/>
    </source>
</evidence>
<dbReference type="EMBL" id="ML991920">
    <property type="protein sequence ID" value="KAF2228512.1"/>
    <property type="molecule type" value="Genomic_DNA"/>
</dbReference>
<organism evidence="7 8">
    <name type="scientific">Viridothelium virens</name>
    <name type="common">Speckled blister lichen</name>
    <name type="synonym">Trypethelium virens</name>
    <dbReference type="NCBI Taxonomy" id="1048519"/>
    <lineage>
        <taxon>Eukaryota</taxon>
        <taxon>Fungi</taxon>
        <taxon>Dikarya</taxon>
        <taxon>Ascomycota</taxon>
        <taxon>Pezizomycotina</taxon>
        <taxon>Dothideomycetes</taxon>
        <taxon>Dothideomycetes incertae sedis</taxon>
        <taxon>Trypetheliales</taxon>
        <taxon>Trypetheliaceae</taxon>
        <taxon>Viridothelium</taxon>
    </lineage>
</organism>
<dbReference type="CDD" id="cd01389">
    <property type="entry name" value="HMG-box_ROX1-like"/>
    <property type="match status" value="1"/>
</dbReference>
<dbReference type="PANTHER" id="PTHR10270">
    <property type="entry name" value="SOX TRANSCRIPTION FACTOR"/>
    <property type="match status" value="1"/>
</dbReference>
<protein>
    <recommendedName>
        <fullName evidence="6">HMG box domain-containing protein</fullName>
    </recommendedName>
</protein>
<feature type="domain" description="HMG box" evidence="6">
    <location>
        <begin position="124"/>
        <end position="192"/>
    </location>
</feature>
<dbReference type="SMART" id="SM00398">
    <property type="entry name" value="HMG"/>
    <property type="match status" value="1"/>
</dbReference>
<evidence type="ECO:0000256" key="2">
    <source>
        <dbReference type="ARBA" id="ARBA00023125"/>
    </source>
</evidence>
<keyword evidence="4" id="KW-0539">Nucleus</keyword>